<protein>
    <recommendedName>
        <fullName evidence="2">ShKT domain-containing protein</fullName>
    </recommendedName>
</protein>
<dbReference type="AlphaFoldDB" id="A0AB34J5A6"/>
<feature type="domain" description="ShKT" evidence="2">
    <location>
        <begin position="257"/>
        <end position="290"/>
    </location>
</feature>
<feature type="chain" id="PRO_5044266324" description="ShKT domain-containing protein" evidence="1">
    <location>
        <begin position="18"/>
        <end position="319"/>
    </location>
</feature>
<dbReference type="Pfam" id="PF01549">
    <property type="entry name" value="ShK"/>
    <property type="match status" value="5"/>
</dbReference>
<evidence type="ECO:0000313" key="4">
    <source>
        <dbReference type="Proteomes" id="UP001515480"/>
    </source>
</evidence>
<evidence type="ECO:0000256" key="1">
    <source>
        <dbReference type="SAM" id="SignalP"/>
    </source>
</evidence>
<reference evidence="3 4" key="1">
    <citation type="journal article" date="2024" name="Science">
        <title>Giant polyketide synthase enzymes in the biosynthesis of giant marine polyether toxins.</title>
        <authorList>
            <person name="Fallon T.R."/>
            <person name="Shende V.V."/>
            <person name="Wierzbicki I.H."/>
            <person name="Pendleton A.L."/>
            <person name="Watervoot N.F."/>
            <person name="Auber R.P."/>
            <person name="Gonzalez D.J."/>
            <person name="Wisecaver J.H."/>
            <person name="Moore B.S."/>
        </authorList>
    </citation>
    <scope>NUCLEOTIDE SEQUENCE [LARGE SCALE GENOMIC DNA]</scope>
    <source>
        <strain evidence="3 4">12B1</strain>
    </source>
</reference>
<sequence length="319" mass="34166">MSAALVLLLTTARSTQCADGDAHCALWAQRGECTSNPSMMLRTCPTSCGLCTPEVRRDAAPPRAAGGASSASDGLPDSLPRLSSVQCVADQQLCPEWAEFGECDSNALFAVLECPNTCGACRAMCGDRHSHCDGWAAQGECEKNPATMSKECPMSCGVCAAPPSDWERAYCVEANSTSCHDRALSATACDDVGFMRECPAACGLCSNLCVDHARECSIWAKEGRCDAANHLASMLQTCPSSCGLCNRLEQEYNDTPCVDEDECANWALAGHCDENSDFMLIKCPIACGVCHEPGHPNMEIARQLQENPNRKVPRTHEEL</sequence>
<organism evidence="3 4">
    <name type="scientific">Prymnesium parvum</name>
    <name type="common">Toxic golden alga</name>
    <dbReference type="NCBI Taxonomy" id="97485"/>
    <lineage>
        <taxon>Eukaryota</taxon>
        <taxon>Haptista</taxon>
        <taxon>Haptophyta</taxon>
        <taxon>Prymnesiophyceae</taxon>
        <taxon>Prymnesiales</taxon>
        <taxon>Prymnesiaceae</taxon>
        <taxon>Prymnesium</taxon>
    </lineage>
</organism>
<dbReference type="PANTHER" id="PTHR21724:SF109">
    <property type="entry name" value="SHKT DOMAIN-CONTAINING PROTEIN"/>
    <property type="match status" value="1"/>
</dbReference>
<keyword evidence="1" id="KW-0732">Signal</keyword>
<evidence type="ECO:0000259" key="2">
    <source>
        <dbReference type="PROSITE" id="PS51670"/>
    </source>
</evidence>
<gene>
    <name evidence="3" type="ORF">AB1Y20_003640</name>
</gene>
<dbReference type="SMART" id="SM00254">
    <property type="entry name" value="ShKT"/>
    <property type="match status" value="6"/>
</dbReference>
<dbReference type="Gene3D" id="1.10.10.1940">
    <property type="match status" value="4"/>
</dbReference>
<feature type="domain" description="ShKT" evidence="2">
    <location>
        <begin position="125"/>
        <end position="159"/>
    </location>
</feature>
<feature type="domain" description="ShKT" evidence="2">
    <location>
        <begin position="17"/>
        <end position="51"/>
    </location>
</feature>
<feature type="domain" description="ShKT" evidence="2">
    <location>
        <begin position="209"/>
        <end position="245"/>
    </location>
</feature>
<name>A0AB34J5A6_PRYPA</name>
<dbReference type="EMBL" id="JBGBPQ010000012">
    <property type="protein sequence ID" value="KAL1514543.1"/>
    <property type="molecule type" value="Genomic_DNA"/>
</dbReference>
<proteinExistence type="predicted"/>
<evidence type="ECO:0000313" key="3">
    <source>
        <dbReference type="EMBL" id="KAL1514543.1"/>
    </source>
</evidence>
<dbReference type="InterPro" id="IPR003582">
    <property type="entry name" value="ShKT_dom"/>
</dbReference>
<dbReference type="PROSITE" id="PS51670">
    <property type="entry name" value="SHKT"/>
    <property type="match status" value="4"/>
</dbReference>
<comment type="caution">
    <text evidence="3">The sequence shown here is derived from an EMBL/GenBank/DDBJ whole genome shotgun (WGS) entry which is preliminary data.</text>
</comment>
<accession>A0AB34J5A6</accession>
<dbReference type="Proteomes" id="UP001515480">
    <property type="component" value="Unassembled WGS sequence"/>
</dbReference>
<keyword evidence="4" id="KW-1185">Reference proteome</keyword>
<feature type="signal peptide" evidence="1">
    <location>
        <begin position="1"/>
        <end position="17"/>
    </location>
</feature>
<dbReference type="PANTHER" id="PTHR21724">
    <property type="entry name" value="SHKT DOMAIN-CONTAINING PROTEIN"/>
    <property type="match status" value="1"/>
</dbReference>